<accession>A0A543P089</accession>
<reference evidence="1 2" key="1">
    <citation type="submission" date="2019-06" db="EMBL/GenBank/DDBJ databases">
        <title>Sequencing the genomes of 1000 actinobacteria strains.</title>
        <authorList>
            <person name="Klenk H.-P."/>
        </authorList>
    </citation>
    <scope>NUCLEOTIDE SEQUENCE [LARGE SCALE GENOMIC DNA]</scope>
    <source>
        <strain evidence="1 2">DSM 46837</strain>
    </source>
</reference>
<dbReference type="Proteomes" id="UP000319865">
    <property type="component" value="Unassembled WGS sequence"/>
</dbReference>
<dbReference type="RefSeq" id="WP_142027402.1">
    <property type="nucleotide sequence ID" value="NZ_VFQE01000002.1"/>
</dbReference>
<protein>
    <submittedName>
        <fullName evidence="1">Class 3 adenylate cyclase</fullName>
    </submittedName>
</protein>
<name>A0A543P089_9ACTN</name>
<dbReference type="InterPro" id="IPR029787">
    <property type="entry name" value="Nucleotide_cyclase"/>
</dbReference>
<dbReference type="OrthoDB" id="9807521at2"/>
<keyword evidence="2" id="KW-1185">Reference proteome</keyword>
<dbReference type="AlphaFoldDB" id="A0A543P089"/>
<comment type="caution">
    <text evidence="1">The sequence shown here is derived from an EMBL/GenBank/DDBJ whole genome shotgun (WGS) entry which is preliminary data.</text>
</comment>
<dbReference type="SUPFAM" id="SSF55073">
    <property type="entry name" value="Nucleotide cyclase"/>
    <property type="match status" value="1"/>
</dbReference>
<sequence>MTLKDDVTKGVNDVLAASWKTENATVVPETEDVALANGAKLLDATYLYADMADSTGLAQGYDSPAVAQVMRAYLNAATRILNAQGGKIRSFDGDRVMAIFIGNAKNTDAATAGLKLNRVLDEIINPALKKKWPSFKWVMTHGVGIDTGQAMIVRGGVRGHNDLVSIGRAPNIAAKLSEVRGGKRINITSAVYSKLNAGAKIGDNGNDMWTKMGTTTYGSNQVTYYGSSWRKGL</sequence>
<evidence type="ECO:0000313" key="1">
    <source>
        <dbReference type="EMBL" id="TQN37433.1"/>
    </source>
</evidence>
<gene>
    <name evidence="1" type="ORF">FHU33_4085</name>
</gene>
<organism evidence="1 2">
    <name type="scientific">Blastococcus colisei</name>
    <dbReference type="NCBI Taxonomy" id="1564162"/>
    <lineage>
        <taxon>Bacteria</taxon>
        <taxon>Bacillati</taxon>
        <taxon>Actinomycetota</taxon>
        <taxon>Actinomycetes</taxon>
        <taxon>Geodermatophilales</taxon>
        <taxon>Geodermatophilaceae</taxon>
        <taxon>Blastococcus</taxon>
    </lineage>
</organism>
<evidence type="ECO:0000313" key="2">
    <source>
        <dbReference type="Proteomes" id="UP000319865"/>
    </source>
</evidence>
<dbReference type="EMBL" id="VFQE01000002">
    <property type="protein sequence ID" value="TQN37433.1"/>
    <property type="molecule type" value="Genomic_DNA"/>
</dbReference>
<dbReference type="Gene3D" id="3.30.70.1230">
    <property type="entry name" value="Nucleotide cyclase"/>
    <property type="match status" value="1"/>
</dbReference>
<proteinExistence type="predicted"/>